<evidence type="ECO:0000259" key="14">
    <source>
        <dbReference type="PROSITE" id="PS51379"/>
    </source>
</evidence>
<comment type="cofactor">
    <cofactor evidence="12">
        <name>[3Fe-4S] cluster</name>
        <dbReference type="ChEBI" id="CHEBI:21137"/>
    </cofactor>
    <text evidence="12">Binds 1 [3Fe-4S] cluster.</text>
</comment>
<evidence type="ECO:0000256" key="2">
    <source>
        <dbReference type="ARBA" id="ARBA00003532"/>
    </source>
</evidence>
<dbReference type="GO" id="GO:0051539">
    <property type="term" value="F:4 iron, 4 sulfur cluster binding"/>
    <property type="evidence" value="ECO:0007669"/>
    <property type="project" value="UniProtKB-UniRule"/>
</dbReference>
<evidence type="ECO:0000256" key="12">
    <source>
        <dbReference type="RuleBase" id="RU365098"/>
    </source>
</evidence>
<comment type="cofactor">
    <cofactor evidence="1 12">
        <name>[4Fe-4S] cluster</name>
        <dbReference type="ChEBI" id="CHEBI:49883"/>
    </cofactor>
</comment>
<dbReference type="InterPro" id="IPR017896">
    <property type="entry name" value="4Fe4S_Fe-S-bd"/>
</dbReference>
<keyword evidence="6 12" id="KW-0479">Metal-binding</keyword>
<keyword evidence="9 12" id="KW-0408">Iron</keyword>
<sequence length="103" mass="11281">MSYVIGDACIDIMDRSCMEECPVACIYIGDRMAYIHPDECVDCGKCMPACPSEAINWEYKMPPDQAPFTAAAAEFVAEHGLGGGSDEQPIGVDHPIVDERRPR</sequence>
<evidence type="ECO:0000256" key="13">
    <source>
        <dbReference type="SAM" id="MobiDB-lite"/>
    </source>
</evidence>
<organism evidence="15 16">
    <name type="scientific">Nakamurella flava</name>
    <dbReference type="NCBI Taxonomy" id="2576308"/>
    <lineage>
        <taxon>Bacteria</taxon>
        <taxon>Bacillati</taxon>
        <taxon>Actinomycetota</taxon>
        <taxon>Actinomycetes</taxon>
        <taxon>Nakamurellales</taxon>
        <taxon>Nakamurellaceae</taxon>
        <taxon>Nakamurella</taxon>
    </lineage>
</organism>
<dbReference type="SUPFAM" id="SSF54862">
    <property type="entry name" value="4Fe-4S ferredoxins"/>
    <property type="match status" value="1"/>
</dbReference>
<evidence type="ECO:0000313" key="15">
    <source>
        <dbReference type="EMBL" id="TKV57064.1"/>
    </source>
</evidence>
<comment type="function">
    <text evidence="2 12">Ferredoxins are iron-sulfur proteins that transfer electrons in a wide variety of metabolic reactions.</text>
</comment>
<evidence type="ECO:0000256" key="8">
    <source>
        <dbReference type="ARBA" id="ARBA00022982"/>
    </source>
</evidence>
<dbReference type="PANTHER" id="PTHR42859">
    <property type="entry name" value="OXIDOREDUCTASE"/>
    <property type="match status" value="1"/>
</dbReference>
<dbReference type="OrthoDB" id="9800445at2"/>
<proteinExistence type="predicted"/>
<dbReference type="Proteomes" id="UP000306985">
    <property type="component" value="Unassembled WGS sequence"/>
</dbReference>
<evidence type="ECO:0000256" key="11">
    <source>
        <dbReference type="ARBA" id="ARBA00023291"/>
    </source>
</evidence>
<keyword evidence="7" id="KW-0677">Repeat</keyword>
<dbReference type="InterPro" id="IPR000813">
    <property type="entry name" value="7Fe_ferredoxin"/>
</dbReference>
<dbReference type="GO" id="GO:0009055">
    <property type="term" value="F:electron transfer activity"/>
    <property type="evidence" value="ECO:0007669"/>
    <property type="project" value="UniProtKB-UniRule"/>
</dbReference>
<evidence type="ECO:0000256" key="1">
    <source>
        <dbReference type="ARBA" id="ARBA00001966"/>
    </source>
</evidence>
<gene>
    <name evidence="15" type="ORF">FDO65_19840</name>
</gene>
<dbReference type="GO" id="GO:0046872">
    <property type="term" value="F:metal ion binding"/>
    <property type="evidence" value="ECO:0007669"/>
    <property type="project" value="UniProtKB-UniRule"/>
</dbReference>
<feature type="region of interest" description="Disordered" evidence="13">
    <location>
        <begin position="81"/>
        <end position="103"/>
    </location>
</feature>
<keyword evidence="5 12" id="KW-0004">4Fe-4S</keyword>
<comment type="caution">
    <text evidence="15">The sequence shown here is derived from an EMBL/GenBank/DDBJ whole genome shotgun (WGS) entry which is preliminary data.</text>
</comment>
<evidence type="ECO:0000313" key="16">
    <source>
        <dbReference type="Proteomes" id="UP000306985"/>
    </source>
</evidence>
<evidence type="ECO:0000256" key="5">
    <source>
        <dbReference type="ARBA" id="ARBA00022485"/>
    </source>
</evidence>
<name>A0A4U6QAQ4_9ACTN</name>
<keyword evidence="11 12" id="KW-0003">3Fe-4S</keyword>
<dbReference type="InterPro" id="IPR050294">
    <property type="entry name" value="RnfB_subfamily"/>
</dbReference>
<evidence type="ECO:0000256" key="9">
    <source>
        <dbReference type="ARBA" id="ARBA00023004"/>
    </source>
</evidence>
<evidence type="ECO:0000256" key="6">
    <source>
        <dbReference type="ARBA" id="ARBA00022723"/>
    </source>
</evidence>
<accession>A0A4U6QAQ4</accession>
<dbReference type="Pfam" id="PF00037">
    <property type="entry name" value="Fer4"/>
    <property type="match status" value="1"/>
</dbReference>
<dbReference type="GO" id="GO:0051538">
    <property type="term" value="F:3 iron, 4 sulfur cluster binding"/>
    <property type="evidence" value="ECO:0007669"/>
    <property type="project" value="UniProtKB-UniRule"/>
</dbReference>
<dbReference type="NCBIfam" id="NF045480">
    <property type="entry name" value="FdxA_Actino"/>
    <property type="match status" value="1"/>
</dbReference>
<dbReference type="AlphaFoldDB" id="A0A4U6QAQ4"/>
<evidence type="ECO:0000256" key="7">
    <source>
        <dbReference type="ARBA" id="ARBA00022737"/>
    </source>
</evidence>
<keyword evidence="8 12" id="KW-0249">Electron transport</keyword>
<dbReference type="RefSeq" id="WP_137451450.1">
    <property type="nucleotide sequence ID" value="NZ_SZZH01000006.1"/>
</dbReference>
<keyword evidence="10 12" id="KW-0411">Iron-sulfur</keyword>
<evidence type="ECO:0000256" key="4">
    <source>
        <dbReference type="ARBA" id="ARBA00022448"/>
    </source>
</evidence>
<dbReference type="InterPro" id="IPR054830">
    <property type="entry name" value="FdxA_Actino"/>
</dbReference>
<keyword evidence="16" id="KW-1185">Reference proteome</keyword>
<dbReference type="EMBL" id="SZZH01000006">
    <property type="protein sequence ID" value="TKV57064.1"/>
    <property type="molecule type" value="Genomic_DNA"/>
</dbReference>
<dbReference type="PROSITE" id="PS51379">
    <property type="entry name" value="4FE4S_FER_2"/>
    <property type="match status" value="1"/>
</dbReference>
<dbReference type="PRINTS" id="PR00354">
    <property type="entry name" value="7FE8SFRDOXIN"/>
</dbReference>
<reference evidence="15 16" key="1">
    <citation type="submission" date="2019-05" db="EMBL/GenBank/DDBJ databases">
        <title>Nakamurella sp. N5BH11, whole genome shotgun sequence.</title>
        <authorList>
            <person name="Tuo L."/>
        </authorList>
    </citation>
    <scope>NUCLEOTIDE SEQUENCE [LARGE SCALE GENOMIC DNA]</scope>
    <source>
        <strain evidence="15 16">N5BH11</strain>
    </source>
</reference>
<protein>
    <recommendedName>
        <fullName evidence="3 12">Ferredoxin</fullName>
    </recommendedName>
</protein>
<keyword evidence="4 12" id="KW-0813">Transport</keyword>
<dbReference type="PROSITE" id="PS00198">
    <property type="entry name" value="4FE4S_FER_1"/>
    <property type="match status" value="1"/>
</dbReference>
<feature type="domain" description="4Fe-4S ferredoxin-type" evidence="14">
    <location>
        <begin position="31"/>
        <end position="60"/>
    </location>
</feature>
<dbReference type="Gene3D" id="3.30.70.20">
    <property type="match status" value="1"/>
</dbReference>
<evidence type="ECO:0000256" key="10">
    <source>
        <dbReference type="ARBA" id="ARBA00023014"/>
    </source>
</evidence>
<evidence type="ECO:0000256" key="3">
    <source>
        <dbReference type="ARBA" id="ARBA00013529"/>
    </source>
</evidence>
<dbReference type="InterPro" id="IPR017900">
    <property type="entry name" value="4Fe4S_Fe_S_CS"/>
</dbReference>
<dbReference type="PANTHER" id="PTHR42859:SF2">
    <property type="entry name" value="FERREDOXIN"/>
    <property type="match status" value="1"/>
</dbReference>